<keyword evidence="5" id="KW-0238">DNA-binding</keyword>
<gene>
    <name evidence="5" type="ORF">DI598_10855</name>
</gene>
<evidence type="ECO:0000259" key="3">
    <source>
        <dbReference type="PROSITE" id="PS50110"/>
    </source>
</evidence>
<reference evidence="5 6" key="1">
    <citation type="submission" date="2017-11" db="EMBL/GenBank/DDBJ databases">
        <title>Infants hospitalized years apart are colonized by the same room-sourced microbial strains.</title>
        <authorList>
            <person name="Brooks B."/>
            <person name="Olm M.R."/>
            <person name="Firek B.A."/>
            <person name="Baker R."/>
            <person name="Thomas B.C."/>
            <person name="Morowitz M.J."/>
            <person name="Banfield J.F."/>
        </authorList>
    </citation>
    <scope>NUCLEOTIDE SEQUENCE [LARGE SCALE GENOMIC DNA]</scope>
    <source>
        <strain evidence="5">S2_009_000_R2_76</strain>
    </source>
</reference>
<feature type="domain" description="Response regulatory" evidence="3">
    <location>
        <begin position="3"/>
        <end position="114"/>
    </location>
</feature>
<evidence type="ECO:0000313" key="5">
    <source>
        <dbReference type="EMBL" id="PZP47603.1"/>
    </source>
</evidence>
<organism evidence="5 6">
    <name type="scientific">Pseudopedobacter saltans</name>
    <dbReference type="NCBI Taxonomy" id="151895"/>
    <lineage>
        <taxon>Bacteria</taxon>
        <taxon>Pseudomonadati</taxon>
        <taxon>Bacteroidota</taxon>
        <taxon>Sphingobacteriia</taxon>
        <taxon>Sphingobacteriales</taxon>
        <taxon>Sphingobacteriaceae</taxon>
        <taxon>Pseudopedobacter</taxon>
    </lineage>
</organism>
<dbReference type="InterPro" id="IPR007492">
    <property type="entry name" value="LytTR_DNA-bd_dom"/>
</dbReference>
<feature type="coiled-coil region" evidence="2">
    <location>
        <begin position="103"/>
        <end position="130"/>
    </location>
</feature>
<dbReference type="InterPro" id="IPR001789">
    <property type="entry name" value="Sig_transdc_resp-reg_receiver"/>
</dbReference>
<feature type="modified residue" description="4-aspartylphosphate" evidence="1">
    <location>
        <position position="54"/>
    </location>
</feature>
<dbReference type="GO" id="GO:0000156">
    <property type="term" value="F:phosphorelay response regulator activity"/>
    <property type="evidence" value="ECO:0007669"/>
    <property type="project" value="InterPro"/>
</dbReference>
<name>A0A2W5EYM9_9SPHI</name>
<dbReference type="InterPro" id="IPR011006">
    <property type="entry name" value="CheY-like_superfamily"/>
</dbReference>
<proteinExistence type="predicted"/>
<dbReference type="SMART" id="SM00448">
    <property type="entry name" value="REC"/>
    <property type="match status" value="1"/>
</dbReference>
<sequence length="231" mass="26998">MMKCVAIDDEPLALEIIETFGKQTQLFESISFFTNTDLAFQFIVDNKIDLVFLDINMPAISGIDFYKSLPYKPLLILTTSYTEFALESYELKAIDYLLKPYSYKRFEDAAQYANKQYNLLQQESANKEKQFIIFKTESGVTKVFTEDILYIKALDNYLKINVQGMSSFLVRMTMKSIDNLLDSNKFVRVHKSFIVSLNKIDCIKGKFIFIQKEEIPIGKNFEENFKNQYHF</sequence>
<dbReference type="Proteomes" id="UP000249645">
    <property type="component" value="Unassembled WGS sequence"/>
</dbReference>
<dbReference type="Pfam" id="PF04397">
    <property type="entry name" value="LytTR"/>
    <property type="match status" value="1"/>
</dbReference>
<dbReference type="SUPFAM" id="SSF52172">
    <property type="entry name" value="CheY-like"/>
    <property type="match status" value="1"/>
</dbReference>
<accession>A0A2W5EYM9</accession>
<dbReference type="PANTHER" id="PTHR37299">
    <property type="entry name" value="TRANSCRIPTIONAL REGULATOR-RELATED"/>
    <property type="match status" value="1"/>
</dbReference>
<comment type="caution">
    <text evidence="5">The sequence shown here is derived from an EMBL/GenBank/DDBJ whole genome shotgun (WGS) entry which is preliminary data.</text>
</comment>
<dbReference type="SMART" id="SM00850">
    <property type="entry name" value="LytTR"/>
    <property type="match status" value="1"/>
</dbReference>
<evidence type="ECO:0000259" key="4">
    <source>
        <dbReference type="PROSITE" id="PS50930"/>
    </source>
</evidence>
<evidence type="ECO:0000313" key="6">
    <source>
        <dbReference type="Proteomes" id="UP000249645"/>
    </source>
</evidence>
<dbReference type="AlphaFoldDB" id="A0A2W5EYM9"/>
<dbReference type="PROSITE" id="PS50110">
    <property type="entry name" value="RESPONSE_REGULATORY"/>
    <property type="match status" value="1"/>
</dbReference>
<dbReference type="PROSITE" id="PS50930">
    <property type="entry name" value="HTH_LYTTR"/>
    <property type="match status" value="1"/>
</dbReference>
<dbReference type="PANTHER" id="PTHR37299:SF1">
    <property type="entry name" value="STAGE 0 SPORULATION PROTEIN A HOMOLOG"/>
    <property type="match status" value="1"/>
</dbReference>
<feature type="domain" description="HTH LytTR-type" evidence="4">
    <location>
        <begin position="132"/>
        <end position="231"/>
    </location>
</feature>
<evidence type="ECO:0000256" key="1">
    <source>
        <dbReference type="PROSITE-ProRule" id="PRU00169"/>
    </source>
</evidence>
<evidence type="ECO:0000256" key="2">
    <source>
        <dbReference type="SAM" id="Coils"/>
    </source>
</evidence>
<dbReference type="Gene3D" id="3.40.50.2300">
    <property type="match status" value="1"/>
</dbReference>
<dbReference type="Pfam" id="PF00072">
    <property type="entry name" value="Response_reg"/>
    <property type="match status" value="1"/>
</dbReference>
<dbReference type="InterPro" id="IPR046947">
    <property type="entry name" value="LytR-like"/>
</dbReference>
<dbReference type="Gene3D" id="2.40.50.1020">
    <property type="entry name" value="LytTr DNA-binding domain"/>
    <property type="match status" value="1"/>
</dbReference>
<dbReference type="GO" id="GO:0003677">
    <property type="term" value="F:DNA binding"/>
    <property type="evidence" value="ECO:0007669"/>
    <property type="project" value="UniProtKB-KW"/>
</dbReference>
<dbReference type="EMBL" id="QFOI01000188">
    <property type="protein sequence ID" value="PZP47603.1"/>
    <property type="molecule type" value="Genomic_DNA"/>
</dbReference>
<protein>
    <submittedName>
        <fullName evidence="5">DNA-binding response regulator</fullName>
    </submittedName>
</protein>
<keyword evidence="2" id="KW-0175">Coiled coil</keyword>
<keyword evidence="1" id="KW-0597">Phosphoprotein</keyword>